<organism evidence="8 9">
    <name type="scientific">Hypsizygus marmoreus</name>
    <name type="common">White beech mushroom</name>
    <name type="synonym">Agaricus marmoreus</name>
    <dbReference type="NCBI Taxonomy" id="39966"/>
    <lineage>
        <taxon>Eukaryota</taxon>
        <taxon>Fungi</taxon>
        <taxon>Dikarya</taxon>
        <taxon>Basidiomycota</taxon>
        <taxon>Agaricomycotina</taxon>
        <taxon>Agaricomycetes</taxon>
        <taxon>Agaricomycetidae</taxon>
        <taxon>Agaricales</taxon>
        <taxon>Tricholomatineae</taxon>
        <taxon>Lyophyllaceae</taxon>
        <taxon>Hypsizygus</taxon>
    </lineage>
</organism>
<evidence type="ECO:0000259" key="7">
    <source>
        <dbReference type="PROSITE" id="PS50850"/>
    </source>
</evidence>
<dbReference type="FunFam" id="1.20.1250.20:FF:000013">
    <property type="entry name" value="MFS general substrate transporter"/>
    <property type="match status" value="1"/>
</dbReference>
<feature type="transmembrane region" description="Helical" evidence="6">
    <location>
        <begin position="369"/>
        <end position="391"/>
    </location>
</feature>
<feature type="transmembrane region" description="Helical" evidence="6">
    <location>
        <begin position="146"/>
        <end position="167"/>
    </location>
</feature>
<keyword evidence="2" id="KW-0813">Transport</keyword>
<dbReference type="FunFam" id="1.20.1250.20:FF:000018">
    <property type="entry name" value="MFS transporter permease"/>
    <property type="match status" value="1"/>
</dbReference>
<feature type="transmembrane region" description="Helical" evidence="6">
    <location>
        <begin position="87"/>
        <end position="109"/>
    </location>
</feature>
<gene>
    <name evidence="8" type="ORF">Hypma_006990</name>
</gene>
<evidence type="ECO:0000256" key="6">
    <source>
        <dbReference type="SAM" id="Phobius"/>
    </source>
</evidence>
<feature type="transmembrane region" description="Helical" evidence="6">
    <location>
        <begin position="315"/>
        <end position="336"/>
    </location>
</feature>
<dbReference type="GO" id="GO:0022857">
    <property type="term" value="F:transmembrane transporter activity"/>
    <property type="evidence" value="ECO:0007669"/>
    <property type="project" value="InterPro"/>
</dbReference>
<feature type="transmembrane region" description="Helical" evidence="6">
    <location>
        <begin position="279"/>
        <end position="303"/>
    </location>
</feature>
<feature type="transmembrane region" description="Helical" evidence="6">
    <location>
        <begin position="49"/>
        <end position="67"/>
    </location>
</feature>
<comment type="caution">
    <text evidence="8">The sequence shown here is derived from an EMBL/GenBank/DDBJ whole genome shotgun (WGS) entry which is preliminary data.</text>
</comment>
<dbReference type="Gene3D" id="1.20.1250.20">
    <property type="entry name" value="MFS general substrate transporter like domains"/>
    <property type="match status" value="2"/>
</dbReference>
<dbReference type="InterPro" id="IPR036259">
    <property type="entry name" value="MFS_trans_sf"/>
</dbReference>
<dbReference type="OrthoDB" id="3639251at2759"/>
<name>A0A369K8Y9_HYPMA</name>
<evidence type="ECO:0000256" key="1">
    <source>
        <dbReference type="ARBA" id="ARBA00004141"/>
    </source>
</evidence>
<dbReference type="InParanoid" id="A0A369K8Y9"/>
<evidence type="ECO:0000313" key="8">
    <source>
        <dbReference type="EMBL" id="RDB30388.1"/>
    </source>
</evidence>
<feature type="transmembrane region" description="Helical" evidence="6">
    <location>
        <begin position="343"/>
        <end position="363"/>
    </location>
</feature>
<keyword evidence="3 6" id="KW-0812">Transmembrane</keyword>
<evidence type="ECO:0000256" key="4">
    <source>
        <dbReference type="ARBA" id="ARBA00022989"/>
    </source>
</evidence>
<accession>A0A369K8Y9</accession>
<dbReference type="SUPFAM" id="SSF103473">
    <property type="entry name" value="MFS general substrate transporter"/>
    <property type="match status" value="1"/>
</dbReference>
<evidence type="ECO:0000256" key="5">
    <source>
        <dbReference type="ARBA" id="ARBA00023136"/>
    </source>
</evidence>
<dbReference type="PANTHER" id="PTHR43791">
    <property type="entry name" value="PERMEASE-RELATED"/>
    <property type="match status" value="1"/>
</dbReference>
<dbReference type="Proteomes" id="UP000076154">
    <property type="component" value="Unassembled WGS sequence"/>
</dbReference>
<sequence length="481" mass="53099">MASSDKSSAVSEKRIEDAGNTVDVERLSEDDRFPPAVVRKLLFKIDLRMLPLLGLLYAVALIDRTNLGIARVAGMESDLKLKIGERYSIASCIYFVPYTLLQLPSNIVLRVLGARTWLTICVTGWGVAQLGMGFVPTWGYLVLTRVFLGAFEAGFFPALVFIITTWYKRHEIQKRLAGFYLVSIVLGGFSSIFAYALTLLDGKGGLAGWQWIFVIEGAITIALGLLTFLFVADFPDKNKFLTREETKLILDRVEADRGDSIPDEMTWAKLWLHLSDWTIWAYALMFMCATMPAYAIGFFITIILKGMGFSTRDSLLLSGPPSVFAAICCYVCAYFSDKTRKRALLLALQTVFTTIGLFITAYAKPNGVRYLGLFIAKAGASACVPAVLAYGANNVVSHTKRSISTAVIIMFGGIGGIFATTVYRQQDAPRYLNGIWATIGCQFLMLALLAATSFTFLRRNKLARQGKLGPLEGQPGFFYTI</sequence>
<keyword evidence="9" id="KW-1185">Reference proteome</keyword>
<feature type="transmembrane region" description="Helical" evidence="6">
    <location>
        <begin position="435"/>
        <end position="457"/>
    </location>
</feature>
<dbReference type="EMBL" id="LUEZ02000005">
    <property type="protein sequence ID" value="RDB30388.1"/>
    <property type="molecule type" value="Genomic_DNA"/>
</dbReference>
<protein>
    <submittedName>
        <fullName evidence="8">Transporter C11D3.18C</fullName>
    </submittedName>
</protein>
<keyword evidence="5 6" id="KW-0472">Membrane</keyword>
<dbReference type="AlphaFoldDB" id="A0A369K8Y9"/>
<dbReference type="PANTHER" id="PTHR43791:SF3">
    <property type="entry name" value="MAJOR FACILITATOR SUPERFAMILY (MFS) PROFILE DOMAIN-CONTAINING PROTEIN"/>
    <property type="match status" value="1"/>
</dbReference>
<dbReference type="PROSITE" id="PS50850">
    <property type="entry name" value="MFS"/>
    <property type="match status" value="1"/>
</dbReference>
<feature type="transmembrane region" description="Helical" evidence="6">
    <location>
        <begin position="179"/>
        <end position="197"/>
    </location>
</feature>
<comment type="subcellular location">
    <subcellularLocation>
        <location evidence="1">Membrane</location>
        <topology evidence="1">Multi-pass membrane protein</topology>
    </subcellularLocation>
</comment>
<keyword evidence="4 6" id="KW-1133">Transmembrane helix</keyword>
<proteinExistence type="predicted"/>
<evidence type="ECO:0000256" key="2">
    <source>
        <dbReference type="ARBA" id="ARBA00022448"/>
    </source>
</evidence>
<dbReference type="InterPro" id="IPR011701">
    <property type="entry name" value="MFS"/>
</dbReference>
<reference evidence="8" key="1">
    <citation type="submission" date="2018-04" db="EMBL/GenBank/DDBJ databases">
        <title>Whole genome sequencing of Hypsizygus marmoreus.</title>
        <authorList>
            <person name="Choi I.-G."/>
            <person name="Min B."/>
            <person name="Kim J.-G."/>
            <person name="Kim S."/>
            <person name="Oh Y.-L."/>
            <person name="Kong W.-S."/>
            <person name="Park H."/>
            <person name="Jeong J."/>
            <person name="Song E.-S."/>
        </authorList>
    </citation>
    <scope>NUCLEOTIDE SEQUENCE [LARGE SCALE GENOMIC DNA]</scope>
    <source>
        <strain evidence="8">51987-8</strain>
    </source>
</reference>
<dbReference type="GO" id="GO:0016020">
    <property type="term" value="C:membrane"/>
    <property type="evidence" value="ECO:0007669"/>
    <property type="project" value="UniProtKB-SubCell"/>
</dbReference>
<dbReference type="Pfam" id="PF07690">
    <property type="entry name" value="MFS_1"/>
    <property type="match status" value="1"/>
</dbReference>
<evidence type="ECO:0000256" key="3">
    <source>
        <dbReference type="ARBA" id="ARBA00022692"/>
    </source>
</evidence>
<dbReference type="InterPro" id="IPR020846">
    <property type="entry name" value="MFS_dom"/>
</dbReference>
<feature type="transmembrane region" description="Helical" evidence="6">
    <location>
        <begin position="209"/>
        <end position="231"/>
    </location>
</feature>
<feature type="domain" description="Major facilitator superfamily (MFS) profile" evidence="7">
    <location>
        <begin position="49"/>
        <end position="465"/>
    </location>
</feature>
<feature type="transmembrane region" description="Helical" evidence="6">
    <location>
        <begin position="116"/>
        <end position="140"/>
    </location>
</feature>
<evidence type="ECO:0000313" key="9">
    <source>
        <dbReference type="Proteomes" id="UP000076154"/>
    </source>
</evidence>
<feature type="transmembrane region" description="Helical" evidence="6">
    <location>
        <begin position="403"/>
        <end position="423"/>
    </location>
</feature>